<dbReference type="SUPFAM" id="SSF103107">
    <property type="entry name" value="Hypothetical protein c14orf129, hspc210"/>
    <property type="match status" value="1"/>
</dbReference>
<comment type="similarity">
    <text evidence="1">Belongs to the GSKIP family.</text>
</comment>
<evidence type="ECO:0000259" key="2">
    <source>
        <dbReference type="Pfam" id="PF05303"/>
    </source>
</evidence>
<dbReference type="GO" id="GO:0051018">
    <property type="term" value="F:protein kinase A binding"/>
    <property type="evidence" value="ECO:0007669"/>
    <property type="project" value="TreeGrafter"/>
</dbReference>
<evidence type="ECO:0000256" key="1">
    <source>
        <dbReference type="ARBA" id="ARBA00009571"/>
    </source>
</evidence>
<protein>
    <recommendedName>
        <fullName evidence="2">GSKIP domain-containing protein</fullName>
    </recommendedName>
</protein>
<evidence type="ECO:0000313" key="3">
    <source>
        <dbReference type="EMBL" id="VDP37002.1"/>
    </source>
</evidence>
<dbReference type="InterPro" id="IPR023231">
    <property type="entry name" value="GSKIP_dom_sf"/>
</dbReference>
<dbReference type="Pfam" id="PF05303">
    <property type="entry name" value="GSKIP_dom"/>
    <property type="match status" value="1"/>
</dbReference>
<dbReference type="EMBL" id="UZAH01034744">
    <property type="protein sequence ID" value="VDP37002.1"/>
    <property type="molecule type" value="Genomic_DNA"/>
</dbReference>
<dbReference type="Gene3D" id="3.30.2280.10">
    <property type="entry name" value="Hypothetical protein (hspc210)"/>
    <property type="match status" value="1"/>
</dbReference>
<name>A0A3P8CE85_HELPZ</name>
<proteinExistence type="inferred from homology"/>
<dbReference type="AlphaFoldDB" id="A0A3P8CE85"/>
<accession>A0A3P8CE85</accession>
<dbReference type="OrthoDB" id="5804279at2759"/>
<dbReference type="InterPro" id="IPR007967">
    <property type="entry name" value="GSKIP_dom"/>
</dbReference>
<dbReference type="PANTHER" id="PTHR12490:SF4">
    <property type="entry name" value="GSK3B-INTERACTING PROTEIN"/>
    <property type="match status" value="1"/>
</dbReference>
<organism evidence="3">
    <name type="scientific">Heligmosomoides polygyrus</name>
    <name type="common">Parasitic roundworm</name>
    <dbReference type="NCBI Taxonomy" id="6339"/>
    <lineage>
        <taxon>Eukaryota</taxon>
        <taxon>Metazoa</taxon>
        <taxon>Ecdysozoa</taxon>
        <taxon>Nematoda</taxon>
        <taxon>Chromadorea</taxon>
        <taxon>Rhabditida</taxon>
        <taxon>Rhabditina</taxon>
        <taxon>Rhabditomorpha</taxon>
        <taxon>Strongyloidea</taxon>
        <taxon>Heligmosomidae</taxon>
        <taxon>Heligmosomoides</taxon>
    </lineage>
</organism>
<reference evidence="3" key="1">
    <citation type="submission" date="2018-11" db="EMBL/GenBank/DDBJ databases">
        <authorList>
            <consortium name="Pathogen Informatics"/>
        </authorList>
    </citation>
    <scope>NUCLEOTIDE SEQUENCE [LARGE SCALE GENOMIC DNA]</scope>
</reference>
<feature type="domain" description="GSKIP" evidence="2">
    <location>
        <begin position="2"/>
        <end position="56"/>
    </location>
</feature>
<dbReference type="PANTHER" id="PTHR12490">
    <property type="entry name" value="GSK3B-INTERACTING PROTEIN"/>
    <property type="match status" value="1"/>
</dbReference>
<dbReference type="GO" id="GO:0060828">
    <property type="term" value="P:regulation of canonical Wnt signaling pathway"/>
    <property type="evidence" value="ECO:0007669"/>
    <property type="project" value="InterPro"/>
</dbReference>
<dbReference type="GO" id="GO:0019207">
    <property type="term" value="F:kinase regulator activity"/>
    <property type="evidence" value="ECO:0007669"/>
    <property type="project" value="TreeGrafter"/>
</dbReference>
<dbReference type="InterPro" id="IPR037395">
    <property type="entry name" value="GSKIP"/>
</dbReference>
<dbReference type="GO" id="GO:0005737">
    <property type="term" value="C:cytoplasm"/>
    <property type="evidence" value="ECO:0007669"/>
    <property type="project" value="TreeGrafter"/>
</dbReference>
<sequence>MELEAIAAVHELSHEVRDISVSEMLPRTSDLIFVNVKTQEGQFSSVFLFISTFTVAFRTTIYTGADAERMAHRFISHGLHEWRLYKGVFYVPCPLNCIGILHQ</sequence>
<gene>
    <name evidence="3" type="ORF">HPBE_LOCUS23164</name>
</gene>